<dbReference type="NCBIfam" id="TIGR00052">
    <property type="entry name" value="nudix-type nucleoside diphosphatase, YffH/AdpP family"/>
    <property type="match status" value="1"/>
</dbReference>
<dbReference type="RefSeq" id="WP_138236827.1">
    <property type="nucleotide sequence ID" value="NZ_CP185860.1"/>
</dbReference>
<accession>A0ABY2UJK0</accession>
<comment type="cofactor">
    <cofactor evidence="2">
        <name>Mg(2+)</name>
        <dbReference type="ChEBI" id="CHEBI:18420"/>
    </cofactor>
</comment>
<dbReference type="PANTHER" id="PTHR11839">
    <property type="entry name" value="UDP/ADP-SUGAR PYROPHOSPHATASE"/>
    <property type="match status" value="1"/>
</dbReference>
<evidence type="ECO:0000256" key="6">
    <source>
        <dbReference type="ARBA" id="ARBA00022801"/>
    </source>
</evidence>
<dbReference type="Gene3D" id="3.90.79.10">
    <property type="entry name" value="Nucleoside Triphosphate Pyrophosphohydrolase"/>
    <property type="match status" value="1"/>
</dbReference>
<name>A0ABY2UJK0_9GAMM</name>
<gene>
    <name evidence="10" type="ORF">FDY93_16325</name>
</gene>
<evidence type="ECO:0000259" key="9">
    <source>
        <dbReference type="PROSITE" id="PS51462"/>
    </source>
</evidence>
<comment type="similarity">
    <text evidence="3">Belongs to the Nudix hydrolase family. NudK subfamily.</text>
</comment>
<dbReference type="Pfam" id="PF00293">
    <property type="entry name" value="NUDIX"/>
    <property type="match status" value="1"/>
</dbReference>
<dbReference type="InterPro" id="IPR004385">
    <property type="entry name" value="NDP_pyrophosphatase"/>
</dbReference>
<evidence type="ECO:0000313" key="11">
    <source>
        <dbReference type="Proteomes" id="UP000306791"/>
    </source>
</evidence>
<evidence type="ECO:0000256" key="2">
    <source>
        <dbReference type="ARBA" id="ARBA00001946"/>
    </source>
</evidence>
<dbReference type="Proteomes" id="UP000306791">
    <property type="component" value="Unassembled WGS sequence"/>
</dbReference>
<organism evidence="10 11">
    <name type="scientific">Microbulbifer harenosus</name>
    <dbReference type="NCBI Taxonomy" id="2576840"/>
    <lineage>
        <taxon>Bacteria</taxon>
        <taxon>Pseudomonadati</taxon>
        <taxon>Pseudomonadota</taxon>
        <taxon>Gammaproteobacteria</taxon>
        <taxon>Cellvibrionales</taxon>
        <taxon>Microbulbiferaceae</taxon>
        <taxon>Microbulbifer</taxon>
    </lineage>
</organism>
<dbReference type="SUPFAM" id="SSF55811">
    <property type="entry name" value="Nudix"/>
    <property type="match status" value="1"/>
</dbReference>
<evidence type="ECO:0000256" key="7">
    <source>
        <dbReference type="ARBA" id="ARBA00032162"/>
    </source>
</evidence>
<comment type="caution">
    <text evidence="10">The sequence shown here is derived from an EMBL/GenBank/DDBJ whole genome shotgun (WGS) entry which is preliminary data.</text>
</comment>
<keyword evidence="6" id="KW-0378">Hydrolase</keyword>
<comment type="subunit">
    <text evidence="4">Homodimer.</text>
</comment>
<keyword evidence="11" id="KW-1185">Reference proteome</keyword>
<proteinExistence type="inferred from homology"/>
<evidence type="ECO:0000313" key="10">
    <source>
        <dbReference type="EMBL" id="TLM75256.1"/>
    </source>
</evidence>
<evidence type="ECO:0000256" key="4">
    <source>
        <dbReference type="ARBA" id="ARBA00011738"/>
    </source>
</evidence>
<dbReference type="PROSITE" id="PS51462">
    <property type="entry name" value="NUDIX"/>
    <property type="match status" value="1"/>
</dbReference>
<evidence type="ECO:0000256" key="8">
    <source>
        <dbReference type="ARBA" id="ARBA00032272"/>
    </source>
</evidence>
<feature type="domain" description="Nudix hydrolase" evidence="9">
    <location>
        <begin position="43"/>
        <end position="182"/>
    </location>
</feature>
<evidence type="ECO:0000256" key="1">
    <source>
        <dbReference type="ARBA" id="ARBA00000847"/>
    </source>
</evidence>
<evidence type="ECO:0000256" key="5">
    <source>
        <dbReference type="ARBA" id="ARBA00016377"/>
    </source>
</evidence>
<reference evidence="10 11" key="1">
    <citation type="submission" date="2019-05" db="EMBL/GenBank/DDBJ databases">
        <title>Microbulbifer harenosus sp. nov., an alginate-degrading bacterium isolated from coastal sand.</title>
        <authorList>
            <person name="Huang H."/>
            <person name="Mo K."/>
            <person name="Bao S."/>
        </authorList>
    </citation>
    <scope>NUCLEOTIDE SEQUENCE [LARGE SCALE GENOMIC DNA]</scope>
    <source>
        <strain evidence="10 11">HB161719</strain>
    </source>
</reference>
<dbReference type="EMBL" id="VANI01000018">
    <property type="protein sequence ID" value="TLM75256.1"/>
    <property type="molecule type" value="Genomic_DNA"/>
</dbReference>
<dbReference type="InterPro" id="IPR000086">
    <property type="entry name" value="NUDIX_hydrolase_dom"/>
</dbReference>
<dbReference type="InterPro" id="IPR015797">
    <property type="entry name" value="NUDIX_hydrolase-like_dom_sf"/>
</dbReference>
<sequence>MSEKVRNLEGKLLCQSWSRFEKYTFEYLSDDGNWEVHNREVYDRGDGAVVLLFNREKQTVILTAQFRLPTFLNGNRSGMMVEACAGALEDQDPLECVVRETWEETGYRIATAEKVFELYMSPGSVTEKLHFYLAECTDAMRTGAGGGLDHEQEHIEVLELPLTRAREMLASGEIRDAKTVILIQHLLLREC</sequence>
<evidence type="ECO:0000256" key="3">
    <source>
        <dbReference type="ARBA" id="ARBA00007275"/>
    </source>
</evidence>
<dbReference type="CDD" id="cd24157">
    <property type="entry name" value="NUDIX_GDPMK"/>
    <property type="match status" value="1"/>
</dbReference>
<comment type="catalytic activity">
    <reaction evidence="1">
        <text>GDP-alpha-D-mannose + H2O = alpha-D-mannose 1-phosphate + GMP + 2 H(+)</text>
        <dbReference type="Rhea" id="RHEA:27978"/>
        <dbReference type="ChEBI" id="CHEBI:15377"/>
        <dbReference type="ChEBI" id="CHEBI:15378"/>
        <dbReference type="ChEBI" id="CHEBI:57527"/>
        <dbReference type="ChEBI" id="CHEBI:58115"/>
        <dbReference type="ChEBI" id="CHEBI:58409"/>
    </reaction>
</comment>
<protein>
    <recommendedName>
        <fullName evidence="5">GDP-mannose pyrophosphatase</fullName>
    </recommendedName>
    <alternativeName>
        <fullName evidence="7">GDP-mannose hydrolase</fullName>
    </alternativeName>
    <alternativeName>
        <fullName evidence="8">GDPMK</fullName>
    </alternativeName>
</protein>
<dbReference type="PANTHER" id="PTHR11839:SF18">
    <property type="entry name" value="NUDIX HYDROLASE DOMAIN-CONTAINING PROTEIN"/>
    <property type="match status" value="1"/>
</dbReference>